<dbReference type="InterPro" id="IPR050109">
    <property type="entry name" value="HTH-type_TetR-like_transc_reg"/>
</dbReference>
<feature type="DNA-binding region" description="H-T-H motif" evidence="4">
    <location>
        <begin position="34"/>
        <end position="53"/>
    </location>
</feature>
<dbReference type="EMBL" id="MFNF01000042">
    <property type="protein sequence ID" value="OGH00778.1"/>
    <property type="molecule type" value="Genomic_DNA"/>
</dbReference>
<evidence type="ECO:0000313" key="6">
    <source>
        <dbReference type="EMBL" id="OGH00778.1"/>
    </source>
</evidence>
<evidence type="ECO:0000313" key="7">
    <source>
        <dbReference type="Proteomes" id="UP000177583"/>
    </source>
</evidence>
<keyword evidence="1" id="KW-0805">Transcription regulation</keyword>
<gene>
    <name evidence="6" type="ORF">A2557_03645</name>
</gene>
<evidence type="ECO:0000256" key="3">
    <source>
        <dbReference type="ARBA" id="ARBA00023163"/>
    </source>
</evidence>
<dbReference type="GO" id="GO:0003700">
    <property type="term" value="F:DNA-binding transcription factor activity"/>
    <property type="evidence" value="ECO:0007669"/>
    <property type="project" value="TreeGrafter"/>
</dbReference>
<comment type="caution">
    <text evidence="6">The sequence shown here is derived from an EMBL/GenBank/DDBJ whole genome shotgun (WGS) entry which is preliminary data.</text>
</comment>
<keyword evidence="2 4" id="KW-0238">DNA-binding</keyword>
<organism evidence="6 7">
    <name type="scientific">Candidatus Lambdaproteobacteria bacterium RIFOXYD2_FULL_56_26</name>
    <dbReference type="NCBI Taxonomy" id="1817773"/>
    <lineage>
        <taxon>Bacteria</taxon>
        <taxon>Pseudomonadati</taxon>
        <taxon>Pseudomonadota</taxon>
        <taxon>Candidatus Lambdaproteobacteria</taxon>
    </lineage>
</organism>
<keyword evidence="3" id="KW-0804">Transcription</keyword>
<dbReference type="PANTHER" id="PTHR30055:SF234">
    <property type="entry name" value="HTH-TYPE TRANSCRIPTIONAL REGULATOR BETI"/>
    <property type="match status" value="1"/>
</dbReference>
<dbReference type="PRINTS" id="PR00455">
    <property type="entry name" value="HTHTETR"/>
</dbReference>
<evidence type="ECO:0000259" key="5">
    <source>
        <dbReference type="PROSITE" id="PS50977"/>
    </source>
</evidence>
<dbReference type="SUPFAM" id="SSF46689">
    <property type="entry name" value="Homeodomain-like"/>
    <property type="match status" value="1"/>
</dbReference>
<dbReference type="InterPro" id="IPR009057">
    <property type="entry name" value="Homeodomain-like_sf"/>
</dbReference>
<dbReference type="Gene3D" id="1.10.357.10">
    <property type="entry name" value="Tetracycline Repressor, domain 2"/>
    <property type="match status" value="1"/>
</dbReference>
<dbReference type="PROSITE" id="PS50977">
    <property type="entry name" value="HTH_TETR_2"/>
    <property type="match status" value="1"/>
</dbReference>
<evidence type="ECO:0000256" key="1">
    <source>
        <dbReference type="ARBA" id="ARBA00023015"/>
    </source>
</evidence>
<reference evidence="6 7" key="1">
    <citation type="journal article" date="2016" name="Nat. Commun.">
        <title>Thousands of microbial genomes shed light on interconnected biogeochemical processes in an aquifer system.</title>
        <authorList>
            <person name="Anantharaman K."/>
            <person name="Brown C.T."/>
            <person name="Hug L.A."/>
            <person name="Sharon I."/>
            <person name="Castelle C.J."/>
            <person name="Probst A.J."/>
            <person name="Thomas B.C."/>
            <person name="Singh A."/>
            <person name="Wilkins M.J."/>
            <person name="Karaoz U."/>
            <person name="Brodie E.L."/>
            <person name="Williams K.H."/>
            <person name="Hubbard S.S."/>
            <person name="Banfield J.F."/>
        </authorList>
    </citation>
    <scope>NUCLEOTIDE SEQUENCE [LARGE SCALE GENOMIC DNA]</scope>
</reference>
<sequence length="216" mass="23567">MKSSPLESGNLDSRTKILAAFAALLIEEGAQEISIRKVAKRALVNHGLVHHYFGSKEGMLVAGMRYMADQKIRGILQAVVLMPEGQLGEGMCRLLVEDPDFPKFLLEMASLSRQSPGMAESLKEVATSRAALLQVAFGLTRDQAIYFQATIAGLQFLKSLAGPSFIEPGAREMMRRFVEVAEFSKERLEKALLMVETLAAGSSPGKEAADFTKPHP</sequence>
<dbReference type="GO" id="GO:0000976">
    <property type="term" value="F:transcription cis-regulatory region binding"/>
    <property type="evidence" value="ECO:0007669"/>
    <property type="project" value="TreeGrafter"/>
</dbReference>
<dbReference type="AlphaFoldDB" id="A0A1F6GRU9"/>
<dbReference type="PANTHER" id="PTHR30055">
    <property type="entry name" value="HTH-TYPE TRANSCRIPTIONAL REGULATOR RUTR"/>
    <property type="match status" value="1"/>
</dbReference>
<evidence type="ECO:0000256" key="4">
    <source>
        <dbReference type="PROSITE-ProRule" id="PRU00335"/>
    </source>
</evidence>
<evidence type="ECO:0000256" key="2">
    <source>
        <dbReference type="ARBA" id="ARBA00023125"/>
    </source>
</evidence>
<dbReference type="Proteomes" id="UP000177583">
    <property type="component" value="Unassembled WGS sequence"/>
</dbReference>
<dbReference type="Pfam" id="PF00440">
    <property type="entry name" value="TetR_N"/>
    <property type="match status" value="1"/>
</dbReference>
<name>A0A1F6GRU9_9PROT</name>
<proteinExistence type="predicted"/>
<protein>
    <recommendedName>
        <fullName evidence="5">HTH tetR-type domain-containing protein</fullName>
    </recommendedName>
</protein>
<dbReference type="InterPro" id="IPR001647">
    <property type="entry name" value="HTH_TetR"/>
</dbReference>
<feature type="domain" description="HTH tetR-type" evidence="5">
    <location>
        <begin position="11"/>
        <end position="71"/>
    </location>
</feature>
<accession>A0A1F6GRU9</accession>